<dbReference type="EMBL" id="LPXL01000056">
    <property type="protein sequence ID" value="KZC97173.1"/>
    <property type="molecule type" value="Genomic_DNA"/>
</dbReference>
<evidence type="ECO:0000313" key="2">
    <source>
        <dbReference type="Proteomes" id="UP000076167"/>
    </source>
</evidence>
<name>A0ABR5XWJ3_9PROT</name>
<comment type="caution">
    <text evidence="1">The sequence shown here is derived from an EMBL/GenBank/DDBJ whole genome shotgun (WGS) entry which is preliminary data.</text>
</comment>
<proteinExistence type="predicted"/>
<keyword evidence="2" id="KW-1185">Reference proteome</keyword>
<evidence type="ECO:0008006" key="3">
    <source>
        <dbReference type="Google" id="ProtNLM"/>
    </source>
</evidence>
<gene>
    <name evidence="1" type="ORF">AUP40_04345</name>
</gene>
<accession>A0ABR5XWJ3</accession>
<evidence type="ECO:0000313" key="1">
    <source>
        <dbReference type="EMBL" id="KZC97173.1"/>
    </source>
</evidence>
<dbReference type="PROSITE" id="PS51257">
    <property type="entry name" value="PROKAR_LIPOPROTEIN"/>
    <property type="match status" value="1"/>
</dbReference>
<dbReference type="RefSeq" id="WP_063093013.1">
    <property type="nucleotide sequence ID" value="NZ_JAINWB010000003.1"/>
</dbReference>
<dbReference type="Proteomes" id="UP000076167">
    <property type="component" value="Unassembled WGS sequence"/>
</dbReference>
<protein>
    <recommendedName>
        <fullName evidence="3">Lipoprotein</fullName>
    </recommendedName>
</protein>
<organism evidence="1 2">
    <name type="scientific">Thalassospira xiamenensis</name>
    <dbReference type="NCBI Taxonomy" id="220697"/>
    <lineage>
        <taxon>Bacteria</taxon>
        <taxon>Pseudomonadati</taxon>
        <taxon>Pseudomonadota</taxon>
        <taxon>Alphaproteobacteria</taxon>
        <taxon>Rhodospirillales</taxon>
        <taxon>Thalassospiraceae</taxon>
        <taxon>Thalassospira</taxon>
    </lineage>
</organism>
<reference evidence="1 2" key="1">
    <citation type="submission" date="2015-12" db="EMBL/GenBank/DDBJ databases">
        <title>Genome sequence of Thalassospira xiamenensis MCCC 1A03005.</title>
        <authorList>
            <person name="Lu L."/>
            <person name="Lai Q."/>
            <person name="Shao Z."/>
            <person name="Qian P."/>
        </authorList>
    </citation>
    <scope>NUCLEOTIDE SEQUENCE [LARGE SCALE GENOMIC DNA]</scope>
    <source>
        <strain evidence="1 2">MCCC 1A03005</strain>
    </source>
</reference>
<sequence length="97" mass="11203">MRTAPFIIIAATLLTACETTDRARATEFEPLPNGEFRYRADQLYPYTNEDLIRWMETSLSENNYCQNGYQITETKEVVRAQTIFGTAMSKIFFGKCK</sequence>